<dbReference type="Proteomes" id="UP001596106">
    <property type="component" value="Unassembled WGS sequence"/>
</dbReference>
<dbReference type="InterPro" id="IPR009003">
    <property type="entry name" value="Peptidase_S1_PA"/>
</dbReference>
<dbReference type="Gene3D" id="2.40.10.120">
    <property type="match status" value="1"/>
</dbReference>
<comment type="caution">
    <text evidence="1">The sequence shown here is derived from an EMBL/GenBank/DDBJ whole genome shotgun (WGS) entry which is preliminary data.</text>
</comment>
<sequence>MKPIRLLLDKNVYRRPAPTNEVPAKSYAKAGETIEVNDIVFGKELDGNTIWYHATDGLFYWSGGVDSIEFVGKPDAYINLLLDEQVAVCRQAMNYYSPVLLKRFPEITALAITHKQVAGAFLPEYNLVIFVKQKMTNPQERLPTQLLYKGFVIPVDVREAQPTALCSPGGAITKPVPYNEVGTLGFVATNGFSTYLVTNYHVLCADRLQNKQFSLVASDEYDRPQDRAVECNGQVVGRLLSGQFDSFTDCAKVLLQNDTITNRLADGQPFSGVKFRNQFTNFQPHQVAVVLAGAASKGMVRGTIESLFAITPAVSDLDHVFLDVIQLRLKAEKGDSGGPVFTEDGRQLIGILMASDLTTFSYVIPIAVILERLNLKGIA</sequence>
<name>A0ABW0ICH3_9BACT</name>
<gene>
    <name evidence="1" type="ORF">ACFPMF_12555</name>
</gene>
<reference evidence="2" key="1">
    <citation type="journal article" date="2019" name="Int. J. Syst. Evol. Microbiol.">
        <title>The Global Catalogue of Microorganisms (GCM) 10K type strain sequencing project: providing services to taxonomists for standard genome sequencing and annotation.</title>
        <authorList>
            <consortium name="The Broad Institute Genomics Platform"/>
            <consortium name="The Broad Institute Genome Sequencing Center for Infectious Disease"/>
            <person name="Wu L."/>
            <person name="Ma J."/>
        </authorList>
    </citation>
    <scope>NUCLEOTIDE SEQUENCE [LARGE SCALE GENOMIC DNA]</scope>
    <source>
        <strain evidence="2">CCUG 55250</strain>
    </source>
</reference>
<organism evidence="1 2">
    <name type="scientific">Larkinella bovis</name>
    <dbReference type="NCBI Taxonomy" id="683041"/>
    <lineage>
        <taxon>Bacteria</taxon>
        <taxon>Pseudomonadati</taxon>
        <taxon>Bacteroidota</taxon>
        <taxon>Cytophagia</taxon>
        <taxon>Cytophagales</taxon>
        <taxon>Spirosomataceae</taxon>
        <taxon>Larkinella</taxon>
    </lineage>
</organism>
<accession>A0ABW0ICH3</accession>
<dbReference type="EMBL" id="JBHSMA010000003">
    <property type="protein sequence ID" value="MFC5410147.1"/>
    <property type="molecule type" value="Genomic_DNA"/>
</dbReference>
<protein>
    <submittedName>
        <fullName evidence="1">Trypsin-like peptidase domain-containing protein</fullName>
    </submittedName>
</protein>
<keyword evidence="2" id="KW-1185">Reference proteome</keyword>
<evidence type="ECO:0000313" key="2">
    <source>
        <dbReference type="Proteomes" id="UP001596106"/>
    </source>
</evidence>
<dbReference type="Pfam" id="PF13365">
    <property type="entry name" value="Trypsin_2"/>
    <property type="match status" value="1"/>
</dbReference>
<proteinExistence type="predicted"/>
<evidence type="ECO:0000313" key="1">
    <source>
        <dbReference type="EMBL" id="MFC5410147.1"/>
    </source>
</evidence>
<dbReference type="RefSeq" id="WP_379845242.1">
    <property type="nucleotide sequence ID" value="NZ_JBHSMA010000003.1"/>
</dbReference>
<dbReference type="SUPFAM" id="SSF50494">
    <property type="entry name" value="Trypsin-like serine proteases"/>
    <property type="match status" value="1"/>
</dbReference>